<name>A0A5C8NU21_9BURK</name>
<evidence type="ECO:0000256" key="1">
    <source>
        <dbReference type="SAM" id="MobiDB-lite"/>
    </source>
</evidence>
<proteinExistence type="predicted"/>
<dbReference type="Proteomes" id="UP000321548">
    <property type="component" value="Unassembled WGS sequence"/>
</dbReference>
<evidence type="ECO:0000313" key="3">
    <source>
        <dbReference type="Proteomes" id="UP000321548"/>
    </source>
</evidence>
<comment type="caution">
    <text evidence="2">The sequence shown here is derived from an EMBL/GenBank/DDBJ whole genome shotgun (WGS) entry which is preliminary data.</text>
</comment>
<dbReference type="Pfam" id="PF08895">
    <property type="entry name" value="DUF1840"/>
    <property type="match status" value="1"/>
</dbReference>
<reference evidence="2 3" key="1">
    <citation type="submission" date="2019-06" db="EMBL/GenBank/DDBJ databases">
        <title>Quisquiliibacterium sp. nov., isolated from a maize field.</title>
        <authorList>
            <person name="Lin S.-Y."/>
            <person name="Tsai C.-F."/>
            <person name="Young C.-C."/>
        </authorList>
    </citation>
    <scope>NUCLEOTIDE SEQUENCE [LARGE SCALE GENOMIC DNA]</scope>
    <source>
        <strain evidence="2 3">CC-CFT501</strain>
    </source>
</reference>
<feature type="region of interest" description="Disordered" evidence="1">
    <location>
        <begin position="70"/>
        <end position="101"/>
    </location>
</feature>
<sequence>MLAIGRAPPTEATMIYEFKSRVTGTVVMNKGPAEWILGVIGKQPGPQGIITVEQMPAAIEALRKAIEEDKRAVREARRESAHREEEEDGEDEESPAATVTHAQRAWPFVEMLLEAQKGGREITWGV</sequence>
<feature type="compositionally biased region" description="Basic and acidic residues" evidence="1">
    <location>
        <begin position="70"/>
        <end position="84"/>
    </location>
</feature>
<feature type="compositionally biased region" description="Acidic residues" evidence="1">
    <location>
        <begin position="85"/>
        <end position="94"/>
    </location>
</feature>
<dbReference type="EMBL" id="VDUY01000005">
    <property type="protein sequence ID" value="TXL64656.1"/>
    <property type="molecule type" value="Genomic_DNA"/>
</dbReference>
<dbReference type="OrthoDB" id="5296629at2"/>
<protein>
    <submittedName>
        <fullName evidence="2">DUF1840 domain-containing protein</fullName>
    </submittedName>
</protein>
<organism evidence="2 3">
    <name type="scientific">Zeimonas arvi</name>
    <dbReference type="NCBI Taxonomy" id="2498847"/>
    <lineage>
        <taxon>Bacteria</taxon>
        <taxon>Pseudomonadati</taxon>
        <taxon>Pseudomonadota</taxon>
        <taxon>Betaproteobacteria</taxon>
        <taxon>Burkholderiales</taxon>
        <taxon>Burkholderiaceae</taxon>
        <taxon>Zeimonas</taxon>
    </lineage>
</organism>
<keyword evidence="3" id="KW-1185">Reference proteome</keyword>
<dbReference type="InterPro" id="IPR014991">
    <property type="entry name" value="DUF1840"/>
</dbReference>
<evidence type="ECO:0000313" key="2">
    <source>
        <dbReference type="EMBL" id="TXL64656.1"/>
    </source>
</evidence>
<gene>
    <name evidence="2" type="ORF">FHP08_12980</name>
</gene>
<dbReference type="AlphaFoldDB" id="A0A5C8NU21"/>
<accession>A0A5C8NU21</accession>